<dbReference type="InterPro" id="IPR050534">
    <property type="entry name" value="Coronavir_polyprotein_1ab"/>
</dbReference>
<dbReference type="SMART" id="SM00382">
    <property type="entry name" value="AAA"/>
    <property type="match status" value="1"/>
</dbReference>
<dbReference type="AlphaFoldDB" id="A0A4Z1TB45"/>
<dbReference type="SUPFAM" id="SSF52540">
    <property type="entry name" value="P-loop containing nucleoside triphosphate hydrolases"/>
    <property type="match status" value="1"/>
</dbReference>
<accession>A0A4Z1TB45</accession>
<dbReference type="OrthoDB" id="6513042at2759"/>
<evidence type="ECO:0000259" key="6">
    <source>
        <dbReference type="SMART" id="SM00382"/>
    </source>
</evidence>
<evidence type="ECO:0000256" key="5">
    <source>
        <dbReference type="ARBA" id="ARBA00022840"/>
    </source>
</evidence>
<reference evidence="7 8" key="1">
    <citation type="submission" date="2019-05" db="EMBL/GenBank/DDBJ databases">
        <title>The compact genome of Giardia muris reveals important steps in the evolution of intestinal protozoan parasites.</title>
        <authorList>
            <person name="Xu F."/>
            <person name="Jimenez-Gonzalez A."/>
            <person name="Einarsson E."/>
            <person name="Astvaldsson A."/>
            <person name="Peirasmaki D."/>
            <person name="Eckmann L."/>
            <person name="Andersson J.O."/>
            <person name="Svard S.G."/>
            <person name="Jerlstrom-Hultqvist J."/>
        </authorList>
    </citation>
    <scope>NUCLEOTIDE SEQUENCE [LARGE SCALE GENOMIC DNA]</scope>
    <source>
        <strain evidence="7 8">Roberts-Thomson</strain>
    </source>
</reference>
<keyword evidence="3" id="KW-0378">Hydrolase</keyword>
<dbReference type="PANTHER" id="PTHR43788">
    <property type="entry name" value="DNA2/NAM7 HELICASE FAMILY MEMBER"/>
    <property type="match status" value="1"/>
</dbReference>
<dbReference type="EMBL" id="VDLU01000001">
    <property type="protein sequence ID" value="TNJ29751.1"/>
    <property type="molecule type" value="Genomic_DNA"/>
</dbReference>
<comment type="caution">
    <text evidence="7">The sequence shown here is derived from an EMBL/GenBank/DDBJ whole genome shotgun (WGS) entry which is preliminary data.</text>
</comment>
<dbReference type="Proteomes" id="UP000315496">
    <property type="component" value="Chromosome 1"/>
</dbReference>
<evidence type="ECO:0000313" key="7">
    <source>
        <dbReference type="EMBL" id="TNJ29751.1"/>
    </source>
</evidence>
<organism evidence="7 8">
    <name type="scientific">Giardia muris</name>
    <dbReference type="NCBI Taxonomy" id="5742"/>
    <lineage>
        <taxon>Eukaryota</taxon>
        <taxon>Metamonada</taxon>
        <taxon>Diplomonadida</taxon>
        <taxon>Hexamitidae</taxon>
        <taxon>Giardiinae</taxon>
        <taxon>Giardia</taxon>
    </lineage>
</organism>
<evidence type="ECO:0000256" key="3">
    <source>
        <dbReference type="ARBA" id="ARBA00022801"/>
    </source>
</evidence>
<dbReference type="Pfam" id="PF13087">
    <property type="entry name" value="AAA_12"/>
    <property type="match status" value="1"/>
</dbReference>
<gene>
    <name evidence="7" type="ORF">GMRT_11447</name>
</gene>
<dbReference type="InterPro" id="IPR027417">
    <property type="entry name" value="P-loop_NTPase"/>
</dbReference>
<protein>
    <submittedName>
        <fullName evidence="7">DNA helicase HCS1</fullName>
    </submittedName>
</protein>
<keyword evidence="8" id="KW-1185">Reference proteome</keyword>
<evidence type="ECO:0000313" key="8">
    <source>
        <dbReference type="Proteomes" id="UP000315496"/>
    </source>
</evidence>
<proteinExistence type="inferred from homology"/>
<evidence type="ECO:0000256" key="1">
    <source>
        <dbReference type="ARBA" id="ARBA00007913"/>
    </source>
</evidence>
<dbReference type="InterPro" id="IPR047187">
    <property type="entry name" value="SF1_C_Upf1"/>
</dbReference>
<dbReference type="VEuPathDB" id="GiardiaDB:GMRT_11447"/>
<dbReference type="Pfam" id="PF13086">
    <property type="entry name" value="AAA_11"/>
    <property type="match status" value="1"/>
</dbReference>
<keyword evidence="4 7" id="KW-0347">Helicase</keyword>
<dbReference type="InterPro" id="IPR041677">
    <property type="entry name" value="DNA2/NAM7_AAA_11"/>
</dbReference>
<dbReference type="CDD" id="cd18808">
    <property type="entry name" value="SF1_C_Upf1"/>
    <property type="match status" value="1"/>
</dbReference>
<evidence type="ECO:0000256" key="2">
    <source>
        <dbReference type="ARBA" id="ARBA00022741"/>
    </source>
</evidence>
<dbReference type="Gene3D" id="3.40.50.300">
    <property type="entry name" value="P-loop containing nucleotide triphosphate hydrolases"/>
    <property type="match status" value="2"/>
</dbReference>
<keyword evidence="5" id="KW-0067">ATP-binding</keyword>
<dbReference type="PANTHER" id="PTHR43788:SF18">
    <property type="entry name" value="R3H DOMAIN-CONTAINING PROTEIN"/>
    <property type="match status" value="1"/>
</dbReference>
<dbReference type="GO" id="GO:0043139">
    <property type="term" value="F:5'-3' DNA helicase activity"/>
    <property type="evidence" value="ECO:0007669"/>
    <property type="project" value="TreeGrafter"/>
</dbReference>
<comment type="similarity">
    <text evidence="1">Belongs to the DNA2/NAM7 helicase family.</text>
</comment>
<evidence type="ECO:0000256" key="4">
    <source>
        <dbReference type="ARBA" id="ARBA00022806"/>
    </source>
</evidence>
<keyword evidence="2" id="KW-0547">Nucleotide-binding</keyword>
<feature type="domain" description="AAA+ ATPase" evidence="6">
    <location>
        <begin position="235"/>
        <end position="470"/>
    </location>
</feature>
<dbReference type="InterPro" id="IPR041679">
    <property type="entry name" value="DNA2/NAM7-like_C"/>
</dbReference>
<dbReference type="GO" id="GO:0005524">
    <property type="term" value="F:ATP binding"/>
    <property type="evidence" value="ECO:0007669"/>
    <property type="project" value="UniProtKB-KW"/>
</dbReference>
<name>A0A4Z1TB45_GIAMU</name>
<sequence>MLGLAEWVERQEKQLTREYEEDQRRCPTVEGLNFDQYQGPSAFIQYHASLDPYPLQTLQKAGYAVKGLHILEMQAQVGPEKAQLVLGRESGRPLGPDVSAFRTRDIVALADHGLHVLCQANVTSITHQTINILLCGLEVDELEAVGPFVLIRSGSDATHRYLNNTLSLLKGQGTPWRKQPTDDYLRVKAYFIDLILGKATPEKVDLEYTRKHLKIPPELGLNEKQREAVWLVNSSAPLAVIWGPAGTGKTTTLSAALALYSLSNPGKRVLVCAPSNTATDNLVLGVKKALGKLNVSTDQLLRIGTTARTTTELVFPFLAGSRLSEEHASELKSARTALTKAEAGYAKAKTKLKAMGGDKQHLYACRDAVRAAMKDLAVAQKEGLERIYGSRIIFATLSGVCSEACSRAARSSGGFDLVVIDEAGQALDVALASAILMSKARLVLAGDPKQLTPTVLTDGAKGDKVFSKPFMARLVENPALAETSSLIMLEKQYRFNKEICAFPSSIFYDGKLVPDASNAEISLSDPKLLGPEWFDLCADDAISRDPRVIFLDTSSAEYDETRQDGSGVIAPQLSIYNEGEAELVTRFVKYLLSKLELAGLEAPAHAIGCISPYSAQVSLLQSKLADSVEKGLEISTVDSFQGREKEIIIISMTRSNSDHDLGFLTDQARINVSITRAKRLLVIVGNSLMFEGDSCLDVYCKHLLASAVILLPTDLDTE</sequence>
<dbReference type="GO" id="GO:0016787">
    <property type="term" value="F:hydrolase activity"/>
    <property type="evidence" value="ECO:0007669"/>
    <property type="project" value="UniProtKB-KW"/>
</dbReference>
<dbReference type="Gene3D" id="2.40.30.270">
    <property type="match status" value="1"/>
</dbReference>
<dbReference type="InterPro" id="IPR003593">
    <property type="entry name" value="AAA+_ATPase"/>
</dbReference>